<evidence type="ECO:0000313" key="3">
    <source>
        <dbReference type="Proteomes" id="UP000701801"/>
    </source>
</evidence>
<keyword evidence="3" id="KW-1185">Reference proteome</keyword>
<dbReference type="Proteomes" id="UP000701801">
    <property type="component" value="Unassembled WGS sequence"/>
</dbReference>
<dbReference type="PANTHER" id="PTHR47534">
    <property type="entry name" value="YALI0E05731P"/>
    <property type="match status" value="1"/>
</dbReference>
<dbReference type="AlphaFoldDB" id="A0A9N9PUZ0"/>
<name>A0A9N9PUZ0_9HELO</name>
<sequence>MVALDLVNASNAQLRELGPGLVALFVGGTSGIGAFTLKTFVKDTVSPRVYLVGRSAPAAERIIKECEGLNKDGKVEFLRADVSELNEVDRVCKEIQKREKKINLLVQSQGNFSLAGRQENPEGLDRKMTLNFYGRMRFIYNLNPLLQNATASTPNFARSLSILGSGAEGVVNFEDLDLEKEYSGMRCANHTIVMNDFMTNEFASREPSVSYIHSNPGVVNTGLSRGLPWYARYALKAATPLLWPFFTSAEETGSRQLFLATSALYPPGKAADGSAFSSGVPAPQGLSTVKGADEKVGSGGYILHYTGESTGKKILQEYREKGASKTVWEHTIGVFEGLVKNNHGKGSTVGS</sequence>
<comment type="caution">
    <text evidence="2">The sequence shown here is derived from an EMBL/GenBank/DDBJ whole genome shotgun (WGS) entry which is preliminary data.</text>
</comment>
<dbReference type="OrthoDB" id="2898509at2759"/>
<keyword evidence="1" id="KW-0560">Oxidoreductase</keyword>
<gene>
    <name evidence="2" type="ORF">HYALB_00007545</name>
</gene>
<organism evidence="2 3">
    <name type="scientific">Hymenoscyphus albidus</name>
    <dbReference type="NCBI Taxonomy" id="595503"/>
    <lineage>
        <taxon>Eukaryota</taxon>
        <taxon>Fungi</taxon>
        <taxon>Dikarya</taxon>
        <taxon>Ascomycota</taxon>
        <taxon>Pezizomycotina</taxon>
        <taxon>Leotiomycetes</taxon>
        <taxon>Helotiales</taxon>
        <taxon>Helotiaceae</taxon>
        <taxon>Hymenoscyphus</taxon>
    </lineage>
</organism>
<evidence type="ECO:0000256" key="1">
    <source>
        <dbReference type="ARBA" id="ARBA00023002"/>
    </source>
</evidence>
<proteinExistence type="predicted"/>
<dbReference type="Pfam" id="PF00106">
    <property type="entry name" value="adh_short"/>
    <property type="match status" value="1"/>
</dbReference>
<dbReference type="Gene3D" id="3.40.50.720">
    <property type="entry name" value="NAD(P)-binding Rossmann-like Domain"/>
    <property type="match status" value="1"/>
</dbReference>
<evidence type="ECO:0000313" key="2">
    <source>
        <dbReference type="EMBL" id="CAG8976018.1"/>
    </source>
</evidence>
<dbReference type="SUPFAM" id="SSF51735">
    <property type="entry name" value="NAD(P)-binding Rossmann-fold domains"/>
    <property type="match status" value="1"/>
</dbReference>
<protein>
    <recommendedName>
        <fullName evidence="4">NAD(P)-binding protein</fullName>
    </recommendedName>
</protein>
<dbReference type="InterPro" id="IPR052228">
    <property type="entry name" value="Sec_Metab_Biosynth_Oxidored"/>
</dbReference>
<dbReference type="PANTHER" id="PTHR47534:SF3">
    <property type="entry name" value="ALCOHOL DEHYDROGENASE-LIKE C-TERMINAL DOMAIN-CONTAINING PROTEIN"/>
    <property type="match status" value="1"/>
</dbReference>
<dbReference type="InterPro" id="IPR002347">
    <property type="entry name" value="SDR_fam"/>
</dbReference>
<reference evidence="2" key="1">
    <citation type="submission" date="2021-07" db="EMBL/GenBank/DDBJ databases">
        <authorList>
            <person name="Durling M."/>
        </authorList>
    </citation>
    <scope>NUCLEOTIDE SEQUENCE</scope>
</reference>
<accession>A0A9N9PUZ0</accession>
<dbReference type="GO" id="GO:0016491">
    <property type="term" value="F:oxidoreductase activity"/>
    <property type="evidence" value="ECO:0007669"/>
    <property type="project" value="UniProtKB-KW"/>
</dbReference>
<dbReference type="InterPro" id="IPR036291">
    <property type="entry name" value="NAD(P)-bd_dom_sf"/>
</dbReference>
<evidence type="ECO:0008006" key="4">
    <source>
        <dbReference type="Google" id="ProtNLM"/>
    </source>
</evidence>
<dbReference type="EMBL" id="CAJVRM010000160">
    <property type="protein sequence ID" value="CAG8976018.1"/>
    <property type="molecule type" value="Genomic_DNA"/>
</dbReference>